<comment type="caution">
    <text evidence="1">The sequence shown here is derived from an EMBL/GenBank/DDBJ whole genome shotgun (WGS) entry which is preliminary data.</text>
</comment>
<evidence type="ECO:0000313" key="1">
    <source>
        <dbReference type="EMBL" id="GAO45389.1"/>
    </source>
</evidence>
<dbReference type="Proteomes" id="UP000033121">
    <property type="component" value="Unassembled WGS sequence"/>
</dbReference>
<evidence type="ECO:0000313" key="2">
    <source>
        <dbReference type="Proteomes" id="UP000033121"/>
    </source>
</evidence>
<dbReference type="EMBL" id="BBWV01000005">
    <property type="protein sequence ID" value="GAO45389.1"/>
    <property type="molecule type" value="Genomic_DNA"/>
</dbReference>
<gene>
    <name evidence="1" type="ORF">FPE01S_05_00850</name>
</gene>
<proteinExistence type="predicted"/>
<name>A0A0E9N6E9_9BACT</name>
<reference evidence="1 2" key="1">
    <citation type="submission" date="2015-04" db="EMBL/GenBank/DDBJ databases">
        <title>Whole genome shotgun sequence of Flavihumibacter petaseus NBRC 106054.</title>
        <authorList>
            <person name="Miyazawa S."/>
            <person name="Hosoyama A."/>
            <person name="Hashimoto M."/>
            <person name="Noguchi M."/>
            <person name="Tsuchikane K."/>
            <person name="Ohji S."/>
            <person name="Yamazoe A."/>
            <person name="Ichikawa N."/>
            <person name="Kimura A."/>
            <person name="Fujita N."/>
        </authorList>
    </citation>
    <scope>NUCLEOTIDE SEQUENCE [LARGE SCALE GENOMIC DNA]</scope>
    <source>
        <strain evidence="1 2">NBRC 106054</strain>
    </source>
</reference>
<dbReference type="AlphaFoldDB" id="A0A0E9N6E9"/>
<keyword evidence="2" id="KW-1185">Reference proteome</keyword>
<protein>
    <submittedName>
        <fullName evidence="1">Uncharacterized protein</fullName>
    </submittedName>
</protein>
<organism evidence="1 2">
    <name type="scientific">Flavihumibacter petaseus NBRC 106054</name>
    <dbReference type="NCBI Taxonomy" id="1220578"/>
    <lineage>
        <taxon>Bacteria</taxon>
        <taxon>Pseudomonadati</taxon>
        <taxon>Bacteroidota</taxon>
        <taxon>Chitinophagia</taxon>
        <taxon>Chitinophagales</taxon>
        <taxon>Chitinophagaceae</taxon>
        <taxon>Flavihumibacter</taxon>
    </lineage>
</organism>
<dbReference type="OrthoDB" id="880927at2"/>
<sequence length="186" mass="20126">MAKSKGLITGTISGMIGKELVFRDWEEKVIVAKAPGQRSTPATAAQEVIMENFTTGATYAKNILQDPLMAEAYRKARKPRQNLYSRALQDFVNPPVVKTITAREYTGAAGDKIVVRAEDDFRVDKVFVEILAAGGNLLENGFAVVQPNGINWTYTATLPNAAVPGTTIRATATDVPGNETTLEIIL</sequence>
<accession>A0A0E9N6E9</accession>
<dbReference type="RefSeq" id="WP_046371406.1">
    <property type="nucleotide sequence ID" value="NZ_BBWV01000005.1"/>
</dbReference>